<organism evidence="1 2">
    <name type="scientific">Tractidigestivibacter scatoligenes</name>
    <name type="common">Olsenella scatoligenes</name>
    <dbReference type="NCBI Taxonomy" id="1299998"/>
    <lineage>
        <taxon>Bacteria</taxon>
        <taxon>Bacillati</taxon>
        <taxon>Actinomycetota</taxon>
        <taxon>Coriobacteriia</taxon>
        <taxon>Coriobacteriales</taxon>
        <taxon>Atopobiaceae</taxon>
        <taxon>Tractidigestivibacter</taxon>
    </lineage>
</organism>
<reference evidence="1 2" key="1">
    <citation type="submission" date="2015-12" db="EMBL/GenBank/DDBJ databases">
        <title>Draft Genome Sequence of Olsenella scatoligenes SK9K4T; a Producer of 3-Methylindole- (skatole) and 4-Methylphenol- (p-cresol) Isolated from Pig Feces.</title>
        <authorList>
            <person name="Li X."/>
            <person name="Borg B."/>
            <person name="Canibe N."/>
        </authorList>
    </citation>
    <scope>NUCLEOTIDE SEQUENCE [LARGE SCALE GENOMIC DNA]</scope>
    <source>
        <strain evidence="1 2">SK9K4</strain>
    </source>
</reference>
<protein>
    <submittedName>
        <fullName evidence="1">Uncharacterized protein</fullName>
    </submittedName>
</protein>
<dbReference type="AlphaFoldDB" id="A0A117J510"/>
<gene>
    <name evidence="1" type="ORF">AUL39_03175</name>
</gene>
<comment type="caution">
    <text evidence="1">The sequence shown here is derived from an EMBL/GenBank/DDBJ whole genome shotgun (WGS) entry which is preliminary data.</text>
</comment>
<proteinExistence type="predicted"/>
<dbReference type="Proteomes" id="UP000054078">
    <property type="component" value="Unassembled WGS sequence"/>
</dbReference>
<evidence type="ECO:0000313" key="2">
    <source>
        <dbReference type="Proteomes" id="UP000054078"/>
    </source>
</evidence>
<evidence type="ECO:0000313" key="1">
    <source>
        <dbReference type="EMBL" id="KUH59336.1"/>
    </source>
</evidence>
<dbReference type="RefSeq" id="WP_059053524.1">
    <property type="nucleotide sequence ID" value="NZ_LOJF01000001.1"/>
</dbReference>
<name>A0A117J510_TRASO</name>
<sequence length="136" mass="14715">MGRYTSRFELRLGEGDERALRDAAARFGMGRAELVRTLVRAAAQSDAGDAGQVLVDPRTAVRIERDVRSLGYLLNQCAHALNGIAKSCREQEVDPAALAEALEGVRWDLAAVSEGARAVQEGLGRLAGRQALRMRP</sequence>
<dbReference type="EMBL" id="LOJF01000001">
    <property type="protein sequence ID" value="KUH59336.1"/>
    <property type="molecule type" value="Genomic_DNA"/>
</dbReference>
<dbReference type="OrthoDB" id="3192802at2"/>
<accession>A0A117J510</accession>
<dbReference type="STRING" id="1299998.AUL39_03175"/>
<keyword evidence="2" id="KW-1185">Reference proteome</keyword>